<evidence type="ECO:0000313" key="3">
    <source>
        <dbReference type="Proteomes" id="UP000187412"/>
    </source>
</evidence>
<reference evidence="2 3" key="1">
    <citation type="submission" date="2016-10" db="EMBL/GenBank/DDBJ databases">
        <title>Paenibacillus species isolates.</title>
        <authorList>
            <person name="Beno S.M."/>
        </authorList>
    </citation>
    <scope>NUCLEOTIDE SEQUENCE [LARGE SCALE GENOMIC DNA]</scope>
    <source>
        <strain evidence="2 3">FSL H7-0744</strain>
    </source>
</reference>
<evidence type="ECO:0000313" key="2">
    <source>
        <dbReference type="EMBL" id="OMD43275.1"/>
    </source>
</evidence>
<dbReference type="InterPro" id="IPR036928">
    <property type="entry name" value="AS_sf"/>
</dbReference>
<proteinExistence type="predicted"/>
<dbReference type="PANTHER" id="PTHR11895:SF67">
    <property type="entry name" value="AMIDASE DOMAIN-CONTAINING PROTEIN"/>
    <property type="match status" value="1"/>
</dbReference>
<accession>A0ABX3H4S6</accession>
<dbReference type="Pfam" id="PF01425">
    <property type="entry name" value="Amidase"/>
    <property type="match status" value="1"/>
</dbReference>
<sequence>MPSNEENPDIILQQAVKLYLQRVRQLEPQIHAFVPEEHLEGRLAFEAERLLASSAAMADKPALWGIPVAIKDLLHVEGLPTRAGSALPPEVLTDKEGSLVRRLRDLGVLIAGKTVTEEFAYNGPIATRNPHNTEHTPGGSSAGSAAAVAAGLCPLAVGTQTLRSVIAPASFCGVTGFKPSYGRVPLDGVILLSPSFDTIGLFTQDLPSMEVAAAHLVPDWTPRRVDRKPVLGIPRGVYVELMSPEVKAAFTAQIEHLEQLGYQVRYADMPWEDEFIYGDSMLRFIEGEMACGHASWFEHYAELYGPPVREAILRGKAIPKDELGGYRRKQWVLREELKSLMVKEGIDIWVSPAQGGTAPKVADNNTGWSGMPAIWGFAGCPTLSLPSASLEGLPLGFQCIGSFGEDEWLLAWAREVARDL</sequence>
<organism evidence="2 3">
    <name type="scientific">Paenibacillus borealis</name>
    <dbReference type="NCBI Taxonomy" id="160799"/>
    <lineage>
        <taxon>Bacteria</taxon>
        <taxon>Bacillati</taxon>
        <taxon>Bacillota</taxon>
        <taxon>Bacilli</taxon>
        <taxon>Bacillales</taxon>
        <taxon>Paenibacillaceae</taxon>
        <taxon>Paenibacillus</taxon>
    </lineage>
</organism>
<gene>
    <name evidence="2" type="ORF">BSK56_24485</name>
</gene>
<name>A0ABX3H4S6_PAEBO</name>
<comment type="caution">
    <text evidence="2">The sequence shown here is derived from an EMBL/GenBank/DDBJ whole genome shotgun (WGS) entry which is preliminary data.</text>
</comment>
<dbReference type="SUPFAM" id="SSF75304">
    <property type="entry name" value="Amidase signature (AS) enzymes"/>
    <property type="match status" value="1"/>
</dbReference>
<protein>
    <recommendedName>
        <fullName evidence="1">Amidase domain-containing protein</fullName>
    </recommendedName>
</protein>
<dbReference type="EMBL" id="MPTB01000036">
    <property type="protein sequence ID" value="OMD43275.1"/>
    <property type="molecule type" value="Genomic_DNA"/>
</dbReference>
<dbReference type="Gene3D" id="3.90.1300.10">
    <property type="entry name" value="Amidase signature (AS) domain"/>
    <property type="match status" value="1"/>
</dbReference>
<dbReference type="Proteomes" id="UP000187412">
    <property type="component" value="Unassembled WGS sequence"/>
</dbReference>
<dbReference type="InterPro" id="IPR023631">
    <property type="entry name" value="Amidase_dom"/>
</dbReference>
<dbReference type="PANTHER" id="PTHR11895">
    <property type="entry name" value="TRANSAMIDASE"/>
    <property type="match status" value="1"/>
</dbReference>
<feature type="domain" description="Amidase" evidence="1">
    <location>
        <begin position="15"/>
        <end position="410"/>
    </location>
</feature>
<dbReference type="InterPro" id="IPR000120">
    <property type="entry name" value="Amidase"/>
</dbReference>
<keyword evidence="3" id="KW-1185">Reference proteome</keyword>
<evidence type="ECO:0000259" key="1">
    <source>
        <dbReference type="Pfam" id="PF01425"/>
    </source>
</evidence>